<keyword evidence="2" id="KW-1185">Reference proteome</keyword>
<accession>A0A3B5KIG8</accession>
<dbReference type="GeneTree" id="ENSGT00990000203789"/>
<dbReference type="Proteomes" id="UP000005226">
    <property type="component" value="Chromosome 12"/>
</dbReference>
<name>A0A3B5KIG8_TAKRU</name>
<reference evidence="1 2" key="1">
    <citation type="journal article" date="2011" name="Genome Biol. Evol.">
        <title>Integration of the genetic map and genome assembly of fugu facilitates insights into distinct features of genome evolution in teleosts and mammals.</title>
        <authorList>
            <person name="Kai W."/>
            <person name="Kikuchi K."/>
            <person name="Tohari S."/>
            <person name="Chew A.K."/>
            <person name="Tay A."/>
            <person name="Fujiwara A."/>
            <person name="Hosoya S."/>
            <person name="Suetake H."/>
            <person name="Naruse K."/>
            <person name="Brenner S."/>
            <person name="Suzuki Y."/>
            <person name="Venkatesh B."/>
        </authorList>
    </citation>
    <scope>NUCLEOTIDE SEQUENCE [LARGE SCALE GENOMIC DNA]</scope>
</reference>
<dbReference type="PANTHER" id="PTHR32289:SF2">
    <property type="entry name" value="ALANINE AND ARGININE-RICH DOMAIN-CONTAINING PROTEIN"/>
    <property type="match status" value="1"/>
</dbReference>
<reference evidence="1" key="3">
    <citation type="submission" date="2025-09" db="UniProtKB">
        <authorList>
            <consortium name="Ensembl"/>
        </authorList>
    </citation>
    <scope>IDENTIFICATION</scope>
</reference>
<dbReference type="Ensembl" id="ENSTRUT00000053491.2">
    <property type="protein sequence ID" value="ENSTRUP00000057506.2"/>
    <property type="gene ID" value="ENSTRUG00000022343.2"/>
</dbReference>
<dbReference type="AlphaFoldDB" id="A0A3B5KIG8"/>
<proteinExistence type="predicted"/>
<evidence type="ECO:0000313" key="2">
    <source>
        <dbReference type="Proteomes" id="UP000005226"/>
    </source>
</evidence>
<dbReference type="OMA" id="IAWLRIE"/>
<dbReference type="InterPro" id="IPR051771">
    <property type="entry name" value="FAM167_domain"/>
</dbReference>
<gene>
    <name evidence="1" type="primary">si:ch211-153f2.3</name>
</gene>
<evidence type="ECO:0000313" key="1">
    <source>
        <dbReference type="Ensembl" id="ENSTRUP00000057506.2"/>
    </source>
</evidence>
<reference evidence="1" key="2">
    <citation type="submission" date="2025-08" db="UniProtKB">
        <authorList>
            <consortium name="Ensembl"/>
        </authorList>
    </citation>
    <scope>IDENTIFICATION</scope>
</reference>
<dbReference type="InParanoid" id="A0A3B5KIG8"/>
<sequence>MNSDRDGHSEDALSSVVLENIKARLIHAFRAAAEPKEESQRSGSRSCSTSIRRCLQANEELRRAQIDGALTWLRSELQEMRSQDLQLARTLLGLNSQIQRLRRESCGGAEVGGHAGQ</sequence>
<protein>
    <submittedName>
        <fullName evidence="1">Uncharacterized protein</fullName>
    </submittedName>
</protein>
<organism evidence="1 2">
    <name type="scientific">Takifugu rubripes</name>
    <name type="common">Japanese pufferfish</name>
    <name type="synonym">Fugu rubripes</name>
    <dbReference type="NCBI Taxonomy" id="31033"/>
    <lineage>
        <taxon>Eukaryota</taxon>
        <taxon>Metazoa</taxon>
        <taxon>Chordata</taxon>
        <taxon>Craniata</taxon>
        <taxon>Vertebrata</taxon>
        <taxon>Euteleostomi</taxon>
        <taxon>Actinopterygii</taxon>
        <taxon>Neopterygii</taxon>
        <taxon>Teleostei</taxon>
        <taxon>Neoteleostei</taxon>
        <taxon>Acanthomorphata</taxon>
        <taxon>Eupercaria</taxon>
        <taxon>Tetraodontiformes</taxon>
        <taxon>Tetradontoidea</taxon>
        <taxon>Tetraodontidae</taxon>
        <taxon>Takifugu</taxon>
    </lineage>
</organism>
<dbReference type="PANTHER" id="PTHR32289">
    <property type="entry name" value="PROTEIN FAM167A"/>
    <property type="match status" value="1"/>
</dbReference>